<keyword evidence="2" id="KW-0812">Transmembrane</keyword>
<feature type="region of interest" description="Disordered" evidence="1">
    <location>
        <begin position="1"/>
        <end position="41"/>
    </location>
</feature>
<keyword evidence="2" id="KW-0472">Membrane</keyword>
<name>A0A517STH0_9BACT</name>
<protein>
    <submittedName>
        <fullName evidence="3">Uncharacterized protein</fullName>
    </submittedName>
</protein>
<organism evidence="3 4">
    <name type="scientific">Stieleria bergensis</name>
    <dbReference type="NCBI Taxonomy" id="2528025"/>
    <lineage>
        <taxon>Bacteria</taxon>
        <taxon>Pseudomonadati</taxon>
        <taxon>Planctomycetota</taxon>
        <taxon>Planctomycetia</taxon>
        <taxon>Pirellulales</taxon>
        <taxon>Pirellulaceae</taxon>
        <taxon>Stieleria</taxon>
    </lineage>
</organism>
<evidence type="ECO:0000256" key="1">
    <source>
        <dbReference type="SAM" id="MobiDB-lite"/>
    </source>
</evidence>
<feature type="compositionally biased region" description="Pro residues" evidence="1">
    <location>
        <begin position="1"/>
        <end position="18"/>
    </location>
</feature>
<sequence>MSDKPGPPPMPGQPPRNPMPTSSQPAGPPPMPSHAPSLSVETNSENYDDVVKPIPMALLVLMSTAAVMVLVGLIVPRLTLFLVPAFTVCGFWVTAKGLKIAFSGGASRTMSPLGVYGFQVAIAGASGLLLTFVGMLAIGDSSRSQGDFMARFLLFLFSIVFFPIAVYLRNRAIKHLGGN</sequence>
<keyword evidence="4" id="KW-1185">Reference proteome</keyword>
<dbReference type="AlphaFoldDB" id="A0A517STH0"/>
<proteinExistence type="predicted"/>
<feature type="transmembrane region" description="Helical" evidence="2">
    <location>
        <begin position="113"/>
        <end position="136"/>
    </location>
</feature>
<feature type="transmembrane region" description="Helical" evidence="2">
    <location>
        <begin position="148"/>
        <end position="168"/>
    </location>
</feature>
<dbReference type="EMBL" id="CP036272">
    <property type="protein sequence ID" value="QDT59422.1"/>
    <property type="molecule type" value="Genomic_DNA"/>
</dbReference>
<feature type="transmembrane region" description="Helical" evidence="2">
    <location>
        <begin position="56"/>
        <end position="75"/>
    </location>
</feature>
<evidence type="ECO:0000256" key="2">
    <source>
        <dbReference type="SAM" id="Phobius"/>
    </source>
</evidence>
<reference evidence="3 4" key="1">
    <citation type="submission" date="2019-02" db="EMBL/GenBank/DDBJ databases">
        <title>Deep-cultivation of Planctomycetes and their phenomic and genomic characterization uncovers novel biology.</title>
        <authorList>
            <person name="Wiegand S."/>
            <person name="Jogler M."/>
            <person name="Boedeker C."/>
            <person name="Pinto D."/>
            <person name="Vollmers J."/>
            <person name="Rivas-Marin E."/>
            <person name="Kohn T."/>
            <person name="Peeters S.H."/>
            <person name="Heuer A."/>
            <person name="Rast P."/>
            <person name="Oberbeckmann S."/>
            <person name="Bunk B."/>
            <person name="Jeske O."/>
            <person name="Meyerdierks A."/>
            <person name="Storesund J.E."/>
            <person name="Kallscheuer N."/>
            <person name="Luecker S."/>
            <person name="Lage O.M."/>
            <person name="Pohl T."/>
            <person name="Merkel B.J."/>
            <person name="Hornburger P."/>
            <person name="Mueller R.-W."/>
            <person name="Bruemmer F."/>
            <person name="Labrenz M."/>
            <person name="Spormann A.M."/>
            <person name="Op den Camp H."/>
            <person name="Overmann J."/>
            <person name="Amann R."/>
            <person name="Jetten M.S.M."/>
            <person name="Mascher T."/>
            <person name="Medema M.H."/>
            <person name="Devos D.P."/>
            <person name="Kaster A.-K."/>
            <person name="Ovreas L."/>
            <person name="Rohde M."/>
            <person name="Galperin M.Y."/>
            <person name="Jogler C."/>
        </authorList>
    </citation>
    <scope>NUCLEOTIDE SEQUENCE [LARGE SCALE GENOMIC DNA]</scope>
    <source>
        <strain evidence="3 4">SV_7m_r</strain>
    </source>
</reference>
<evidence type="ECO:0000313" key="4">
    <source>
        <dbReference type="Proteomes" id="UP000315003"/>
    </source>
</evidence>
<keyword evidence="2" id="KW-1133">Transmembrane helix</keyword>
<feature type="transmembrane region" description="Helical" evidence="2">
    <location>
        <begin position="81"/>
        <end position="101"/>
    </location>
</feature>
<evidence type="ECO:0000313" key="3">
    <source>
        <dbReference type="EMBL" id="QDT59422.1"/>
    </source>
</evidence>
<accession>A0A517STH0</accession>
<gene>
    <name evidence="3" type="ORF">SV7mr_19290</name>
</gene>
<dbReference type="Proteomes" id="UP000315003">
    <property type="component" value="Chromosome"/>
</dbReference>